<evidence type="ECO:0000313" key="2">
    <source>
        <dbReference type="EMBL" id="OBJ39222.1"/>
    </source>
</evidence>
<accession>A0A1A3GT51</accession>
<keyword evidence="1" id="KW-0732">Signal</keyword>
<protein>
    <recommendedName>
        <fullName evidence="4">DUF5642 domain-containing protein</fullName>
    </recommendedName>
</protein>
<dbReference type="Proteomes" id="UP000093898">
    <property type="component" value="Unassembled WGS sequence"/>
</dbReference>
<dbReference type="OrthoDB" id="4752236at2"/>
<dbReference type="AlphaFoldDB" id="A0A1A3GT51"/>
<proteinExistence type="predicted"/>
<comment type="caution">
    <text evidence="2">The sequence shown here is derived from an EMBL/GenBank/DDBJ whole genome shotgun (WGS) entry which is preliminary data.</text>
</comment>
<sequence length="204" mass="19955">MSSRIRVAGGALAVSAAVMMAITGCSKDSAPPAASKSATSSSAAASTTASAPAQPADYSALLIKATDLVAPEEFVATPPVQNPDGKAGVATSFGNADRTHVVGDTILILPDPAAATAALEAAKAALGGSVVGGTPAPIEVGTGGISVSGNSPDDSKSVTVVLFTEGRAFVTLEFDGPKDATPPSDFVLDVGQKQALAIKNGLHG</sequence>
<evidence type="ECO:0008006" key="4">
    <source>
        <dbReference type="Google" id="ProtNLM"/>
    </source>
</evidence>
<name>A0A1A3GT51_MYCMU</name>
<reference evidence="2 3" key="1">
    <citation type="submission" date="2016-06" db="EMBL/GenBank/DDBJ databases">
        <authorList>
            <person name="Kjaerup R.B."/>
            <person name="Dalgaard T.S."/>
            <person name="Juul-Madsen H.R."/>
        </authorList>
    </citation>
    <scope>NUCLEOTIDE SEQUENCE [LARGE SCALE GENOMIC DNA]</scope>
    <source>
        <strain evidence="2 3">1127319.6</strain>
    </source>
</reference>
<feature type="chain" id="PRO_5039669620" description="DUF5642 domain-containing protein" evidence="1">
    <location>
        <begin position="21"/>
        <end position="204"/>
    </location>
</feature>
<feature type="signal peptide" evidence="1">
    <location>
        <begin position="1"/>
        <end position="20"/>
    </location>
</feature>
<dbReference type="RefSeq" id="WP_064983465.1">
    <property type="nucleotide sequence ID" value="NZ_LZLC01000183.1"/>
</dbReference>
<dbReference type="EMBL" id="LZLC01000183">
    <property type="protein sequence ID" value="OBJ39222.1"/>
    <property type="molecule type" value="Genomic_DNA"/>
</dbReference>
<gene>
    <name evidence="2" type="ORF">A5630_27705</name>
</gene>
<evidence type="ECO:0000313" key="3">
    <source>
        <dbReference type="Proteomes" id="UP000093898"/>
    </source>
</evidence>
<dbReference type="STRING" id="56689.GCA_001291445_01249"/>
<dbReference type="PROSITE" id="PS51257">
    <property type="entry name" value="PROKAR_LIPOPROTEIN"/>
    <property type="match status" value="1"/>
</dbReference>
<evidence type="ECO:0000256" key="1">
    <source>
        <dbReference type="SAM" id="SignalP"/>
    </source>
</evidence>
<organism evidence="2 3">
    <name type="scientific">Mycolicibacterium mucogenicum</name>
    <name type="common">Mycobacterium mucogenicum</name>
    <dbReference type="NCBI Taxonomy" id="56689"/>
    <lineage>
        <taxon>Bacteria</taxon>
        <taxon>Bacillati</taxon>
        <taxon>Actinomycetota</taxon>
        <taxon>Actinomycetes</taxon>
        <taxon>Mycobacteriales</taxon>
        <taxon>Mycobacteriaceae</taxon>
        <taxon>Mycolicibacterium</taxon>
    </lineage>
</organism>